<gene>
    <name evidence="2" type="ORF">SOCE26_051320</name>
</gene>
<name>A0A2L0EWK8_SORCE</name>
<feature type="chain" id="PRO_5014746376" description="BNR repeat domain protein" evidence="1">
    <location>
        <begin position="22"/>
        <end position="421"/>
    </location>
</feature>
<evidence type="ECO:0000313" key="3">
    <source>
        <dbReference type="Proteomes" id="UP000238348"/>
    </source>
</evidence>
<evidence type="ECO:0008006" key="4">
    <source>
        <dbReference type="Google" id="ProtNLM"/>
    </source>
</evidence>
<dbReference type="Proteomes" id="UP000238348">
    <property type="component" value="Chromosome"/>
</dbReference>
<sequence length="421" mass="43546">MRSSLFGLKSIWMVTFACCMAANGCGGDGGGSGGEGGTGNSGGGGTPTGAQGGGGSGDGCSGDAECDDDGAYCNGAPKCVDGVCKNQPIDCGEAPEGCTGVECSESKKRCVPVPFDADSDGHGAPGCPGGAIKDDDCDDDNENRYPGNWDGPLGDGNSDRCNDGIDQDCTGTPDDGSTQGGATCTCAAGQSVQMWVYDGDRDNHGLLSSSIDSCAKPSQCPVNQPGCTDTTLWKIGIPQDDCDDTDSERHPGFAEQCDGKDNNCNGPADEVFLDLGDSCDNELVGVCHRANVRTCKSNGLGTECNVSSAAPDEAFHVTVDSATSSWDYNCNGAIERRYERTADNSFGALNGVFHVVSRYDFDCDVFTDQVNCVATHYSANFPGLITESCGLTSLYRHTCRWDGTECDNTGSPYSLGAQGCK</sequence>
<organism evidence="2 3">
    <name type="scientific">Sorangium cellulosum</name>
    <name type="common">Polyangium cellulosum</name>
    <dbReference type="NCBI Taxonomy" id="56"/>
    <lineage>
        <taxon>Bacteria</taxon>
        <taxon>Pseudomonadati</taxon>
        <taxon>Myxococcota</taxon>
        <taxon>Polyangia</taxon>
        <taxon>Polyangiales</taxon>
        <taxon>Polyangiaceae</taxon>
        <taxon>Sorangium</taxon>
    </lineage>
</organism>
<dbReference type="EMBL" id="CP012673">
    <property type="protein sequence ID" value="AUX43680.1"/>
    <property type="molecule type" value="Genomic_DNA"/>
</dbReference>
<accession>A0A2L0EWK8</accession>
<feature type="signal peptide" evidence="1">
    <location>
        <begin position="1"/>
        <end position="21"/>
    </location>
</feature>
<evidence type="ECO:0000313" key="2">
    <source>
        <dbReference type="EMBL" id="AUX43680.1"/>
    </source>
</evidence>
<keyword evidence="1" id="KW-0732">Signal</keyword>
<protein>
    <recommendedName>
        <fullName evidence="4">BNR repeat domain protein</fullName>
    </recommendedName>
</protein>
<proteinExistence type="predicted"/>
<reference evidence="2 3" key="1">
    <citation type="submission" date="2015-09" db="EMBL/GenBank/DDBJ databases">
        <title>Sorangium comparison.</title>
        <authorList>
            <person name="Zaburannyi N."/>
            <person name="Bunk B."/>
            <person name="Overmann J."/>
            <person name="Mueller R."/>
        </authorList>
    </citation>
    <scope>NUCLEOTIDE SEQUENCE [LARGE SCALE GENOMIC DNA]</scope>
    <source>
        <strain evidence="2 3">So ce26</strain>
    </source>
</reference>
<dbReference type="Pfam" id="PF11617">
    <property type="entry name" value="Cu-binding_MopE"/>
    <property type="match status" value="2"/>
</dbReference>
<dbReference type="InterPro" id="IPR021655">
    <property type="entry name" value="Put_metal-bd"/>
</dbReference>
<dbReference type="AlphaFoldDB" id="A0A2L0EWK8"/>
<evidence type="ECO:0000256" key="1">
    <source>
        <dbReference type="SAM" id="SignalP"/>
    </source>
</evidence>